<accession>A0A9Q0F9W8</accession>
<reference evidence="1" key="1">
    <citation type="submission" date="2022-02" db="EMBL/GenBank/DDBJ databases">
        <authorList>
            <person name="Henning P.M."/>
            <person name="McCubbin A.G."/>
            <person name="Shore J.S."/>
        </authorList>
    </citation>
    <scope>NUCLEOTIDE SEQUENCE</scope>
    <source>
        <strain evidence="1">F60SS</strain>
        <tissue evidence="1">Leaves</tissue>
    </source>
</reference>
<dbReference type="OrthoDB" id="2107747at2759"/>
<evidence type="ECO:0000313" key="2">
    <source>
        <dbReference type="Proteomes" id="UP001141552"/>
    </source>
</evidence>
<gene>
    <name evidence="1" type="ORF">Tsubulata_038362</name>
</gene>
<dbReference type="EMBL" id="JAKUCV010006402">
    <property type="protein sequence ID" value="KAJ4827516.1"/>
    <property type="molecule type" value="Genomic_DNA"/>
</dbReference>
<dbReference type="PANTHER" id="PTHR48478:SF1">
    <property type="entry name" value="LECTIN-LIKE"/>
    <property type="match status" value="1"/>
</dbReference>
<proteinExistence type="predicted"/>
<name>A0A9Q0F9W8_9ROSI</name>
<dbReference type="PANTHER" id="PTHR48478">
    <property type="entry name" value="LECTIN-LIKE"/>
    <property type="match status" value="1"/>
</dbReference>
<sequence>MGYISSHRLKTENILFPLEMADEPQSVQKAGNENNGVLKFYPKEMTIIWVNDKRYWKAPVDDEAPAELVQVCWLEVRTFTPNLPEGTYQISFKLSLKQGAFGWTGCPVFLMAKVGNKGRYKWDKLDLLKLGLEQQQTVPADFQIEVTGAHSSDPRIYFGLYEVWSGRWKGGLIIHEAQVKKVR</sequence>
<reference evidence="1" key="2">
    <citation type="journal article" date="2023" name="Plants (Basel)">
        <title>Annotation of the Turnera subulata (Passifloraceae) Draft Genome Reveals the S-Locus Evolved after the Divergence of Turneroideae from Passifloroideae in a Stepwise Manner.</title>
        <authorList>
            <person name="Henning P.M."/>
            <person name="Roalson E.H."/>
            <person name="Mir W."/>
            <person name="McCubbin A.G."/>
            <person name="Shore J.S."/>
        </authorList>
    </citation>
    <scope>NUCLEOTIDE SEQUENCE</scope>
    <source>
        <strain evidence="1">F60SS</strain>
    </source>
</reference>
<dbReference type="InterPro" id="IPR025886">
    <property type="entry name" value="PP2-like"/>
</dbReference>
<dbReference type="GO" id="GO:0030246">
    <property type="term" value="F:carbohydrate binding"/>
    <property type="evidence" value="ECO:0007669"/>
    <property type="project" value="InterPro"/>
</dbReference>
<organism evidence="1 2">
    <name type="scientific">Turnera subulata</name>
    <dbReference type="NCBI Taxonomy" id="218843"/>
    <lineage>
        <taxon>Eukaryota</taxon>
        <taxon>Viridiplantae</taxon>
        <taxon>Streptophyta</taxon>
        <taxon>Embryophyta</taxon>
        <taxon>Tracheophyta</taxon>
        <taxon>Spermatophyta</taxon>
        <taxon>Magnoliopsida</taxon>
        <taxon>eudicotyledons</taxon>
        <taxon>Gunneridae</taxon>
        <taxon>Pentapetalae</taxon>
        <taxon>rosids</taxon>
        <taxon>fabids</taxon>
        <taxon>Malpighiales</taxon>
        <taxon>Passifloraceae</taxon>
        <taxon>Turnera</taxon>
    </lineage>
</organism>
<dbReference type="Proteomes" id="UP001141552">
    <property type="component" value="Unassembled WGS sequence"/>
</dbReference>
<dbReference type="AlphaFoldDB" id="A0A9Q0F9W8"/>
<evidence type="ECO:0008006" key="3">
    <source>
        <dbReference type="Google" id="ProtNLM"/>
    </source>
</evidence>
<evidence type="ECO:0000313" key="1">
    <source>
        <dbReference type="EMBL" id="KAJ4827516.1"/>
    </source>
</evidence>
<comment type="caution">
    <text evidence="1">The sequence shown here is derived from an EMBL/GenBank/DDBJ whole genome shotgun (WGS) entry which is preliminary data.</text>
</comment>
<dbReference type="InterPro" id="IPR052147">
    <property type="entry name" value="PP2-like/Lectin"/>
</dbReference>
<protein>
    <recommendedName>
        <fullName evidence="3">Protein PHLOEM PROTEIN 2-LIKE A9-like</fullName>
    </recommendedName>
</protein>
<keyword evidence="2" id="KW-1185">Reference proteome</keyword>
<dbReference type="Pfam" id="PF14299">
    <property type="entry name" value="PP2"/>
    <property type="match status" value="1"/>
</dbReference>